<keyword evidence="2" id="KW-1185">Reference proteome</keyword>
<accession>A0A345MK97</accession>
<name>A0A345MK97_BPBSP</name>
<protein>
    <submittedName>
        <fullName evidence="1">Uncharacterized protein</fullName>
    </submittedName>
</protein>
<dbReference type="EMBL" id="MH606185">
    <property type="protein sequence ID" value="AXH71279.1"/>
    <property type="molecule type" value="Genomic_DNA"/>
</dbReference>
<gene>
    <name evidence="1" type="ORF">BSP38_237</name>
</gene>
<proteinExistence type="predicted"/>
<organismHost>
    <name type="scientific">Bacillus subtilis</name>
    <dbReference type="NCBI Taxonomy" id="1423"/>
</organismHost>
<reference evidence="1 2" key="1">
    <citation type="submission" date="2018-07" db="EMBL/GenBank/DDBJ databases">
        <title>Complete nucleotide sequence of Bacillus phage BSP38.</title>
        <authorList>
            <person name="Ghosh K."/>
            <person name="Kim K.-P."/>
        </authorList>
    </citation>
    <scope>NUCLEOTIDE SEQUENCE [LARGE SCALE GENOMIC DNA]</scope>
</reference>
<sequence>MTKAMFAISNETLNTMISLANLNSIPYEFFEGCLQDNVIFYDAEDIHIDGVSATYIIVKEKYVNEWSSELVAILTDSFEEVQDFEEVVNMF</sequence>
<dbReference type="Proteomes" id="UP000260425">
    <property type="component" value="Segment"/>
</dbReference>
<evidence type="ECO:0000313" key="2">
    <source>
        <dbReference type="Proteomes" id="UP000260425"/>
    </source>
</evidence>
<organism evidence="1 2">
    <name type="scientific">Bacillus phage BSP38</name>
    <dbReference type="NCBI Taxonomy" id="2283013"/>
    <lineage>
        <taxon>Viruses</taxon>
        <taxon>Duplodnaviria</taxon>
        <taxon>Heunggongvirae</taxon>
        <taxon>Uroviricota</taxon>
        <taxon>Caudoviricetes</taxon>
        <taxon>Herelleviridae</taxon>
        <taxon>Bastillevirinae</taxon>
        <taxon>Jeonjuvirus</taxon>
        <taxon>Jeonjuvirus BSP38</taxon>
    </lineage>
</organism>
<evidence type="ECO:0000313" key="1">
    <source>
        <dbReference type="EMBL" id="AXH71279.1"/>
    </source>
</evidence>